<dbReference type="InterPro" id="IPR020471">
    <property type="entry name" value="AKR"/>
</dbReference>
<comment type="caution">
    <text evidence="3">The sequence shown here is derived from an EMBL/GenBank/DDBJ whole genome shotgun (WGS) entry which is preliminary data.</text>
</comment>
<dbReference type="EMBL" id="VZSV01000100">
    <property type="protein sequence ID" value="NXA51328.1"/>
    <property type="molecule type" value="Genomic_DNA"/>
</dbReference>
<dbReference type="InterPro" id="IPR018170">
    <property type="entry name" value="Aldo/ket_reductase_CS"/>
</dbReference>
<accession>A0A7K7WDL6</accession>
<proteinExistence type="inferred from homology"/>
<dbReference type="PANTHER" id="PTHR11732">
    <property type="entry name" value="ALDO/KETO REDUCTASE"/>
    <property type="match status" value="1"/>
</dbReference>
<evidence type="ECO:0000259" key="2">
    <source>
        <dbReference type="Pfam" id="PF00248"/>
    </source>
</evidence>
<feature type="domain" description="NADP-dependent oxidoreductase" evidence="2">
    <location>
        <begin position="16"/>
        <end position="115"/>
    </location>
</feature>
<dbReference type="SUPFAM" id="SSF51430">
    <property type="entry name" value="NAD(P)-linked oxidoreductase"/>
    <property type="match status" value="1"/>
</dbReference>
<gene>
    <name evidence="3" type="primary">Akr1b10_3</name>
    <name evidence="3" type="ORF">NOTJUL_R03758</name>
</gene>
<sequence length="143" mass="16046">MATCVQLSGGMRMPLLGLGTWKFPAEKASAAVMAAIDAGYRHFDCAYVYQNENEIGEGIQQKIKDGVVKREDLFIVSKLWCTFHEKPLVKVACQKTLDALKLDYLDLYLVHWPMGLKTGEQLLPTDDKGMAIPSNTDILHTWE</sequence>
<dbReference type="InterPro" id="IPR036812">
    <property type="entry name" value="NAD(P)_OxRdtase_dom_sf"/>
</dbReference>
<dbReference type="InterPro" id="IPR023210">
    <property type="entry name" value="NADP_OxRdtase_dom"/>
</dbReference>
<dbReference type="GO" id="GO:0016491">
    <property type="term" value="F:oxidoreductase activity"/>
    <property type="evidence" value="ECO:0007669"/>
    <property type="project" value="InterPro"/>
</dbReference>
<dbReference type="AlphaFoldDB" id="A0A7K7WDL6"/>
<dbReference type="Proteomes" id="UP000531559">
    <property type="component" value="Unassembled WGS sequence"/>
</dbReference>
<reference evidence="3 4" key="1">
    <citation type="submission" date="2019-09" db="EMBL/GenBank/DDBJ databases">
        <title>Bird 10,000 Genomes (B10K) Project - Family phase.</title>
        <authorList>
            <person name="Zhang G."/>
        </authorList>
    </citation>
    <scope>NUCLEOTIDE SEQUENCE [LARGE SCALE GENOMIC DNA]</scope>
    <source>
        <strain evidence="3">B10K-MSB-01</strain>
    </source>
</reference>
<dbReference type="FunFam" id="3.20.20.100:FF:000046">
    <property type="entry name" value="Aldo-keto reductase family 1, member B10 (aldose reductase)"/>
    <property type="match status" value="1"/>
</dbReference>
<organism evidence="3 4">
    <name type="scientific">Nothocercus julius</name>
    <dbReference type="NCBI Taxonomy" id="2585813"/>
    <lineage>
        <taxon>Eukaryota</taxon>
        <taxon>Metazoa</taxon>
        <taxon>Chordata</taxon>
        <taxon>Craniata</taxon>
        <taxon>Vertebrata</taxon>
        <taxon>Euteleostomi</taxon>
        <taxon>Archelosauria</taxon>
        <taxon>Archosauria</taxon>
        <taxon>Dinosauria</taxon>
        <taxon>Saurischia</taxon>
        <taxon>Theropoda</taxon>
        <taxon>Coelurosauria</taxon>
        <taxon>Aves</taxon>
        <taxon>Palaeognathae</taxon>
        <taxon>Tinamiformes</taxon>
        <taxon>Tinamidae</taxon>
        <taxon>Nothocercus</taxon>
    </lineage>
</organism>
<dbReference type="PRINTS" id="PR00069">
    <property type="entry name" value="ALDKETRDTASE"/>
</dbReference>
<dbReference type="PROSITE" id="PS00798">
    <property type="entry name" value="ALDOKETO_REDUCTASE_1"/>
    <property type="match status" value="1"/>
</dbReference>
<comment type="similarity">
    <text evidence="1">Belongs to the aldo/keto reductase family.</text>
</comment>
<feature type="non-terminal residue" evidence="3">
    <location>
        <position position="143"/>
    </location>
</feature>
<dbReference type="Gene3D" id="3.20.20.100">
    <property type="entry name" value="NADP-dependent oxidoreductase domain"/>
    <property type="match status" value="1"/>
</dbReference>
<evidence type="ECO:0000313" key="4">
    <source>
        <dbReference type="Proteomes" id="UP000531559"/>
    </source>
</evidence>
<keyword evidence="4" id="KW-1185">Reference proteome</keyword>
<evidence type="ECO:0000313" key="3">
    <source>
        <dbReference type="EMBL" id="NXA51328.1"/>
    </source>
</evidence>
<evidence type="ECO:0000256" key="1">
    <source>
        <dbReference type="ARBA" id="ARBA00007905"/>
    </source>
</evidence>
<dbReference type="OrthoDB" id="416253at2759"/>
<name>A0A7K7WDL6_9AVES</name>
<dbReference type="Pfam" id="PF00248">
    <property type="entry name" value="Aldo_ket_red"/>
    <property type="match status" value="1"/>
</dbReference>
<feature type="non-terminal residue" evidence="3">
    <location>
        <position position="1"/>
    </location>
</feature>
<protein>
    <submittedName>
        <fullName evidence="3">AK1BA reductase</fullName>
    </submittedName>
</protein>